<dbReference type="EMBL" id="JBHLTG010000007">
    <property type="protein sequence ID" value="MFC0681205.1"/>
    <property type="molecule type" value="Genomic_DNA"/>
</dbReference>
<proteinExistence type="predicted"/>
<accession>A0ABV6RW52</accession>
<comment type="caution">
    <text evidence="1">The sequence shown here is derived from an EMBL/GenBank/DDBJ whole genome shotgun (WGS) entry which is preliminary data.</text>
</comment>
<sequence length="172" mass="18790">MVDLSGADAAIAHDLNTRLRALRSWAPVVGGRAPYWYGQMLTGLVLTLGDGSVRLLTGAYVTDEAKFAARLIVFTDELLVRANINGRLRQDVANVDISAIRRTALQKFGVYGTTSVFEDSAYTYWPGSVSVRLRYEGESKDVDLPLDMPAGEASKEELRALVATLPADLLRD</sequence>
<organism evidence="1 2">
    <name type="scientific">Lysobacter korlensis</name>
    <dbReference type="NCBI Taxonomy" id="553636"/>
    <lineage>
        <taxon>Bacteria</taxon>
        <taxon>Pseudomonadati</taxon>
        <taxon>Pseudomonadota</taxon>
        <taxon>Gammaproteobacteria</taxon>
        <taxon>Lysobacterales</taxon>
        <taxon>Lysobacteraceae</taxon>
        <taxon>Lysobacter</taxon>
    </lineage>
</organism>
<evidence type="ECO:0000313" key="2">
    <source>
        <dbReference type="Proteomes" id="UP001589896"/>
    </source>
</evidence>
<protein>
    <recommendedName>
        <fullName evidence="3">YbjN domain-containing protein</fullName>
    </recommendedName>
</protein>
<evidence type="ECO:0000313" key="1">
    <source>
        <dbReference type="EMBL" id="MFC0681205.1"/>
    </source>
</evidence>
<dbReference type="Proteomes" id="UP001589896">
    <property type="component" value="Unassembled WGS sequence"/>
</dbReference>
<gene>
    <name evidence="1" type="ORF">ACFFGH_25530</name>
</gene>
<evidence type="ECO:0008006" key="3">
    <source>
        <dbReference type="Google" id="ProtNLM"/>
    </source>
</evidence>
<dbReference type="RefSeq" id="WP_386673606.1">
    <property type="nucleotide sequence ID" value="NZ_JBHLTG010000007.1"/>
</dbReference>
<name>A0ABV6RW52_9GAMM</name>
<keyword evidence="2" id="KW-1185">Reference proteome</keyword>
<reference evidence="1 2" key="1">
    <citation type="submission" date="2024-09" db="EMBL/GenBank/DDBJ databases">
        <authorList>
            <person name="Sun Q."/>
            <person name="Mori K."/>
        </authorList>
    </citation>
    <scope>NUCLEOTIDE SEQUENCE [LARGE SCALE GENOMIC DNA]</scope>
    <source>
        <strain evidence="1 2">KCTC 23076</strain>
    </source>
</reference>